<evidence type="ECO:0000256" key="1">
    <source>
        <dbReference type="SAM" id="MobiDB-lite"/>
    </source>
</evidence>
<dbReference type="Proteomes" id="UP000005408">
    <property type="component" value="Unassembled WGS sequence"/>
</dbReference>
<name>A0A8W8M9A9_MAGGI</name>
<dbReference type="EnsemblMetazoa" id="G31910.1">
    <property type="protein sequence ID" value="G31910.1:cds"/>
    <property type="gene ID" value="G31910"/>
</dbReference>
<keyword evidence="3" id="KW-1185">Reference proteome</keyword>
<sequence length="91" mass="9968">MASSTTNARDLEQIVRDGLSSLVFAFGHKTGIVDAFTEIQQPCTAEELSQKAGKKLRSRSINTAITTHSHATLKQQTCPSRILPLKQNEQS</sequence>
<reference evidence="2" key="1">
    <citation type="submission" date="2022-08" db="UniProtKB">
        <authorList>
            <consortium name="EnsemblMetazoa"/>
        </authorList>
    </citation>
    <scope>IDENTIFICATION</scope>
    <source>
        <strain evidence="2">05x7-T-G4-1.051#20</strain>
    </source>
</reference>
<feature type="compositionally biased region" description="Polar residues" evidence="1">
    <location>
        <begin position="66"/>
        <end position="79"/>
    </location>
</feature>
<feature type="region of interest" description="Disordered" evidence="1">
    <location>
        <begin position="66"/>
        <end position="91"/>
    </location>
</feature>
<proteinExistence type="predicted"/>
<accession>A0A8W8M9A9</accession>
<evidence type="ECO:0000313" key="2">
    <source>
        <dbReference type="EnsemblMetazoa" id="G31910.1:cds"/>
    </source>
</evidence>
<protein>
    <submittedName>
        <fullName evidence="2">Uncharacterized protein</fullName>
    </submittedName>
</protein>
<dbReference type="AlphaFoldDB" id="A0A8W8M9A9"/>
<evidence type="ECO:0000313" key="3">
    <source>
        <dbReference type="Proteomes" id="UP000005408"/>
    </source>
</evidence>
<organism evidence="2 3">
    <name type="scientific">Magallana gigas</name>
    <name type="common">Pacific oyster</name>
    <name type="synonym">Crassostrea gigas</name>
    <dbReference type="NCBI Taxonomy" id="29159"/>
    <lineage>
        <taxon>Eukaryota</taxon>
        <taxon>Metazoa</taxon>
        <taxon>Spiralia</taxon>
        <taxon>Lophotrochozoa</taxon>
        <taxon>Mollusca</taxon>
        <taxon>Bivalvia</taxon>
        <taxon>Autobranchia</taxon>
        <taxon>Pteriomorphia</taxon>
        <taxon>Ostreida</taxon>
        <taxon>Ostreoidea</taxon>
        <taxon>Ostreidae</taxon>
        <taxon>Magallana</taxon>
    </lineage>
</organism>